<dbReference type="eggNOG" id="COG5362">
    <property type="taxonomic scope" value="Bacteria"/>
</dbReference>
<gene>
    <name evidence="1" type="ordered locus">Ornrh_2251</name>
</gene>
<keyword evidence="2" id="KW-1185">Reference proteome</keyword>
<sequence>MKRQDKIAIERYLQKLALARSAGAPNPYETAQEKAQRLELFKKNPADMVAYYFPHYATCDCSEFHLEWANMVLKDKTFKGICQWGRALAKSVWNNVFIPFWLWLRGEDMYFIIIGNNKKRAEQLLEDLRAEFEANPRIISDFGEQVQQGTWEDGFFITKSGFIGQALGMGQSVRGLRVKNLRPTHIVADDIETKELVKNPKRQLEMVEWILRDLIPTMDGTIRRFVQANNRFAPIMIQTILAEKNKDWKVHEVNAYNPVSYAPTWHQKYEADYFKELEAEIGTLAANAEYNNSPYVEGVIFKDEQFQWCKLPRIDHFEAIIAHWDIAYAGTANSDYNAVVIAGLKDKKFYVIDTFCLQSKMKQAAEWICDYQKQLPSSAIIHWQYEAQFWNDEVSRILEETQSEKGVQLNITKKQLPKVDKLNRILTLQPYFQNARIYFNEKLKPNKHFQVGLAQLKGIEPGYKVHDDFPDALEVCISELEKFTPVRKSKFLMGKYKRTNEW</sequence>
<reference evidence="1 2" key="1">
    <citation type="submission" date="2012-06" db="EMBL/GenBank/DDBJ databases">
        <title>The complete genome of Ornithobacterium rhinotracheale DSM 15997.</title>
        <authorList>
            <consortium name="US DOE Joint Genome Institute (JGI-PGF)"/>
            <person name="Lucas S."/>
            <person name="Copeland A."/>
            <person name="Lapidus A."/>
            <person name="Goodwin L."/>
            <person name="Pitluck S."/>
            <person name="Peters L."/>
            <person name="Mikhailova N."/>
            <person name="Teshima H."/>
            <person name="Kyrpides N."/>
            <person name="Mavromatis K."/>
            <person name="Pagani I."/>
            <person name="Ivanova N."/>
            <person name="Ovchinnikova G."/>
            <person name="Zeytun A."/>
            <person name="Detter J.C."/>
            <person name="Han C."/>
            <person name="Land M."/>
            <person name="Hauser L."/>
            <person name="Markowitz V."/>
            <person name="Cheng J.-F."/>
            <person name="Hugenholtz P."/>
            <person name="Woyke T."/>
            <person name="Wu D."/>
            <person name="Lang E."/>
            <person name="Kopitz M."/>
            <person name="Brambilla E."/>
            <person name="Klenk H.-P."/>
            <person name="Eisen J.A."/>
        </authorList>
    </citation>
    <scope>NUCLEOTIDE SEQUENCE [LARGE SCALE GENOMIC DNA]</scope>
    <source>
        <strain evidence="2">ATCC 51463 / DSM 15997 / CCUG 23171 / LMG 9086</strain>
    </source>
</reference>
<evidence type="ECO:0000313" key="1">
    <source>
        <dbReference type="EMBL" id="AFL98382.1"/>
    </source>
</evidence>
<organism evidence="1 2">
    <name type="scientific">Ornithobacterium rhinotracheale (strain ATCC 51463 / DSM 15997 / CCUG 23171 / CIP 104009 / LMG 9086)</name>
    <dbReference type="NCBI Taxonomy" id="867902"/>
    <lineage>
        <taxon>Bacteria</taxon>
        <taxon>Pseudomonadati</taxon>
        <taxon>Bacteroidota</taxon>
        <taxon>Flavobacteriia</taxon>
        <taxon>Flavobacteriales</taxon>
        <taxon>Weeksellaceae</taxon>
        <taxon>Ornithobacterium</taxon>
    </lineage>
</organism>
<evidence type="ECO:0008006" key="3">
    <source>
        <dbReference type="Google" id="ProtNLM"/>
    </source>
</evidence>
<dbReference type="Gene3D" id="3.40.50.300">
    <property type="entry name" value="P-loop containing nucleotide triphosphate hydrolases"/>
    <property type="match status" value="1"/>
</dbReference>
<dbReference type="PATRIC" id="fig|867902.3.peg.2206"/>
<evidence type="ECO:0000313" key="2">
    <source>
        <dbReference type="Proteomes" id="UP000006051"/>
    </source>
</evidence>
<protein>
    <recommendedName>
        <fullName evidence="3">Terminase large subunit gp17-like C-terminal domain-containing protein</fullName>
    </recommendedName>
</protein>
<dbReference type="STRING" id="867902.Ornrh_2251"/>
<dbReference type="HOGENOM" id="CLU_029599_0_0_10"/>
<accession>I4A348</accession>
<dbReference type="InterPro" id="IPR027417">
    <property type="entry name" value="P-loop_NTPase"/>
</dbReference>
<dbReference type="GeneID" id="97258831"/>
<dbReference type="Proteomes" id="UP000006051">
    <property type="component" value="Chromosome"/>
</dbReference>
<proteinExistence type="predicted"/>
<dbReference type="KEGG" id="orh:Ornrh_2251"/>
<name>I4A348_ORNRL</name>
<dbReference type="AlphaFoldDB" id="I4A348"/>
<dbReference type="RefSeq" id="WP_014791883.1">
    <property type="nucleotide sequence ID" value="NC_018016.1"/>
</dbReference>
<dbReference type="GeneID" id="71570323"/>
<dbReference type="EMBL" id="CP003283">
    <property type="protein sequence ID" value="AFL98382.1"/>
    <property type="molecule type" value="Genomic_DNA"/>
</dbReference>